<dbReference type="STRING" id="7370.A0A1I8N3R0"/>
<feature type="region of interest" description="Disordered" evidence="1">
    <location>
        <begin position="288"/>
        <end position="319"/>
    </location>
</feature>
<dbReference type="eggNOG" id="KOG3640">
    <property type="taxonomic scope" value="Eukaryota"/>
</dbReference>
<sequence>MKDIPKPQWSLETDENTDNDGATSTSFSLEECMNEFRARRIRRVSSHSRQGEGTKHFVEKQHDNSDKDLINQNLSNKKQERRSKPCKDGFCYCFTSDSGDGGVPESFYRKDVRGPGRFAKISSECHKTFDTKPSKGNKIPRSTKVGDSHLKKGLRISNVRNISAISRLETTSNDAPLIHIIQEFRDNCVVSEVRINKNKLNTKCQKDESKYDTVSNNFSERYDKSVQEKPYNLPQSELAIPHTPSAPPLDNISEEYTYNAEKPAIEKLHKSGGRLLLKRLSISNAKFEHREFKDPPPKPPRSSLSVDEKSSKSSYSTSSSVRKAESILDDFLASRRFQNERTGDANHTLLYHQTQSKQTTTNEQRTCLEKGKRRSYPLASEELSSCAKQVLATYPSLCDLEGAIHYKNATYSKNLRDIDDENVKIQEKDKKINYMLNYELNRNENNFRSTSTRAEPQKSSQSVGWRISPKVDIDTVDGIGRHNIASCIDIKKTPIKAEAIQTKNCKRTSHMQKFVWPEHFRNFSPWSTKKDISSESQNIDVRLSSKNFFKSSKRRILRLVSPKKDNKQNLNYEILKPLYRNVAVQTEYEGFDRLSPPGSYHSPMQSSLPHTSYCSESQNITTNEIDCSDINFDFTRHVNSPPKKPTRSSQRKLNFPLNCSNTSKSKNENFKEEKKTYKSFNDELDKDVSLSKMGYILSTIRAKLEARDDYAIRTFRDLGYTQQTNLPGVGSQTECSHGVNCNNEPIYSEIEDDSLHVLESPNLENSTGIQHFNLKDNPNVLYALVDKSNKNSQSNNCQQQYSGYLEQIQHDSLKAKRNTQKIPTLSPLPEPSGGEVTSYSSPSLFESQLMDYKSLNNVRVMENHSPPKRQRNLSKSDLSLHRSEFFLDNLCRSHAILDSHSFCIGEQNLQKVENNNPRLPSLHGGQTSSKDTPEENEGYIAHNDAVSYELPAEEVYHISDPDSVDSVNVCNTISPPLSNNQSTPKKPSFTSKEKTSALVEVVKCPKMEHLSSSCPNTPNKLIEMKTPKNNSVCSFDTVLDTKSNSTNSQSSKVLPSLRSALNKSLRKSKDFIKRETRKIPKSLSFKRSQSEDFANKCKNKTYCRNLTVGTSIDLDHLLSVSQSPSICDQLVHVVNICRSLPESKISSEMVEAERLLLFSTLRRESQGISWPNHFNREIESSTKKYIFIDEMLLPIREDPTRDIFFNYFYIVTFECGGIIRSSQSAECQNGLAIFRDCGIEFMLHSDKIKEHETAVKCKIFMLRLRKVSCLTTETNKMKFKELKGSSSGKSSSSSIDIVSRFRFQASFTLTTKDFIPFNIVSHESIMSDRIYLRSSKACNIVLSSSSTSSNLLEEIQVKGRSELRIPTNIYAGYLNVEDPNVKHNWNRRWCTLDGIRMQIWRDENVLNEVPLSCLYLKANKDVIGPAPRNQCARPRSFYITCTIPGLKANATERNIFFAADTQDDLNEWLININRTLSLINFWLYERQ</sequence>
<gene>
    <name evidence="3" type="primary">101898043</name>
</gene>
<dbReference type="VEuPathDB" id="VectorBase:MDOMA2_013317"/>
<dbReference type="PANTHER" id="PTHR21538:SF23">
    <property type="entry name" value="ANILLIN"/>
    <property type="match status" value="1"/>
</dbReference>
<dbReference type="SMART" id="SM00233">
    <property type="entry name" value="PH"/>
    <property type="match status" value="1"/>
</dbReference>
<organism evidence="3">
    <name type="scientific">Musca domestica</name>
    <name type="common">House fly</name>
    <dbReference type="NCBI Taxonomy" id="7370"/>
    <lineage>
        <taxon>Eukaryota</taxon>
        <taxon>Metazoa</taxon>
        <taxon>Ecdysozoa</taxon>
        <taxon>Arthropoda</taxon>
        <taxon>Hexapoda</taxon>
        <taxon>Insecta</taxon>
        <taxon>Pterygota</taxon>
        <taxon>Neoptera</taxon>
        <taxon>Endopterygota</taxon>
        <taxon>Diptera</taxon>
        <taxon>Brachycera</taxon>
        <taxon>Muscomorpha</taxon>
        <taxon>Muscoidea</taxon>
        <taxon>Muscidae</taxon>
        <taxon>Musca</taxon>
    </lineage>
</organism>
<dbReference type="GO" id="GO:0031106">
    <property type="term" value="P:septin ring organization"/>
    <property type="evidence" value="ECO:0007669"/>
    <property type="project" value="TreeGrafter"/>
</dbReference>
<evidence type="ECO:0000313" key="3">
    <source>
        <dbReference type="EnsemblMetazoa" id="MDOA011217-PB"/>
    </source>
</evidence>
<dbReference type="GO" id="GO:0005826">
    <property type="term" value="C:actomyosin contractile ring"/>
    <property type="evidence" value="ECO:0007669"/>
    <property type="project" value="TreeGrafter"/>
</dbReference>
<dbReference type="OrthoDB" id="5915976at2759"/>
<feature type="region of interest" description="Disordered" evidence="1">
    <location>
        <begin position="638"/>
        <end position="658"/>
    </location>
</feature>
<dbReference type="PANTHER" id="PTHR21538">
    <property type="entry name" value="ANILLIN/RHOTEKIN RTKN"/>
    <property type="match status" value="1"/>
</dbReference>
<dbReference type="InterPro" id="IPR051364">
    <property type="entry name" value="Cytokinesis/Rho-signaling"/>
</dbReference>
<evidence type="ECO:0000259" key="2">
    <source>
        <dbReference type="PROSITE" id="PS50003"/>
    </source>
</evidence>
<evidence type="ECO:0000256" key="1">
    <source>
        <dbReference type="SAM" id="MobiDB-lite"/>
    </source>
</evidence>
<reference evidence="3" key="1">
    <citation type="submission" date="2020-05" db="UniProtKB">
        <authorList>
            <consortium name="EnsemblMetazoa"/>
        </authorList>
    </citation>
    <scope>IDENTIFICATION</scope>
    <source>
        <strain evidence="3">Aabys</strain>
    </source>
</reference>
<dbReference type="GO" id="GO:0000281">
    <property type="term" value="P:mitotic cytokinesis"/>
    <property type="evidence" value="ECO:0007669"/>
    <property type="project" value="TreeGrafter"/>
</dbReference>
<dbReference type="SUPFAM" id="SSF50729">
    <property type="entry name" value="PH domain-like"/>
    <property type="match status" value="1"/>
</dbReference>
<dbReference type="Gene3D" id="2.30.29.30">
    <property type="entry name" value="Pleckstrin-homology domain (PH domain)/Phosphotyrosine-binding domain (PTB)"/>
    <property type="match status" value="1"/>
</dbReference>
<dbReference type="VEuPathDB" id="VectorBase:MDOA011217"/>
<dbReference type="Pfam" id="PF00169">
    <property type="entry name" value="PH"/>
    <property type="match status" value="1"/>
</dbReference>
<dbReference type="PROSITE" id="PS50003">
    <property type="entry name" value="PH_DOMAIN"/>
    <property type="match status" value="1"/>
</dbReference>
<feature type="region of interest" description="Disordered" evidence="1">
    <location>
        <begin position="42"/>
        <end position="69"/>
    </location>
</feature>
<feature type="region of interest" description="Disordered" evidence="1">
    <location>
        <begin position="815"/>
        <end position="840"/>
    </location>
</feature>
<proteinExistence type="predicted"/>
<protein>
    <recommendedName>
        <fullName evidence="2">PH domain-containing protein</fullName>
    </recommendedName>
</protein>
<name>A0A1I8N3R0_MUSDO</name>
<dbReference type="EnsemblMetazoa" id="MDOA011217-RB">
    <property type="protein sequence ID" value="MDOA011217-PB"/>
    <property type="gene ID" value="MDOA011217"/>
</dbReference>
<dbReference type="GO" id="GO:0000915">
    <property type="term" value="P:actomyosin contractile ring assembly"/>
    <property type="evidence" value="ECO:0007669"/>
    <property type="project" value="TreeGrafter"/>
</dbReference>
<dbReference type="InterPro" id="IPR011993">
    <property type="entry name" value="PH-like_dom_sf"/>
</dbReference>
<feature type="region of interest" description="Disordered" evidence="1">
    <location>
        <begin position="1"/>
        <end position="27"/>
    </location>
</feature>
<feature type="region of interest" description="Disordered" evidence="1">
    <location>
        <begin position="914"/>
        <end position="936"/>
    </location>
</feature>
<feature type="compositionally biased region" description="Polar residues" evidence="1">
    <location>
        <begin position="914"/>
        <end position="930"/>
    </location>
</feature>
<feature type="domain" description="PH" evidence="2">
    <location>
        <begin position="1367"/>
        <end position="1477"/>
    </location>
</feature>
<feature type="compositionally biased region" description="Basic and acidic residues" evidence="1">
    <location>
        <begin position="49"/>
        <end position="69"/>
    </location>
</feature>
<accession>A0A1I8N3R0</accession>
<dbReference type="InterPro" id="IPR001849">
    <property type="entry name" value="PH_domain"/>
</dbReference>